<feature type="region of interest" description="Disordered" evidence="1">
    <location>
        <begin position="32"/>
        <end position="55"/>
    </location>
</feature>
<gene>
    <name evidence="2" type="ORF">J2853_003966</name>
</gene>
<name>A0ABT9QDB0_9ACTN</name>
<protein>
    <submittedName>
        <fullName evidence="2">Uncharacterized protein</fullName>
    </submittedName>
</protein>
<evidence type="ECO:0000313" key="3">
    <source>
        <dbReference type="Proteomes" id="UP001225356"/>
    </source>
</evidence>
<proteinExistence type="predicted"/>
<sequence length="55" mass="5776">MSGGTSPVPPHAATCTDKVWEGARRVGTLSLVSPRGLAHPLDARPPQPGDWPAYL</sequence>
<organism evidence="2 3">
    <name type="scientific">Streptosporangium lutulentum</name>
    <dbReference type="NCBI Taxonomy" id="1461250"/>
    <lineage>
        <taxon>Bacteria</taxon>
        <taxon>Bacillati</taxon>
        <taxon>Actinomycetota</taxon>
        <taxon>Actinomycetes</taxon>
        <taxon>Streptosporangiales</taxon>
        <taxon>Streptosporangiaceae</taxon>
        <taxon>Streptosporangium</taxon>
    </lineage>
</organism>
<keyword evidence="3" id="KW-1185">Reference proteome</keyword>
<dbReference type="EMBL" id="JAUSQU010000001">
    <property type="protein sequence ID" value="MDP9844755.1"/>
    <property type="molecule type" value="Genomic_DNA"/>
</dbReference>
<comment type="caution">
    <text evidence="2">The sequence shown here is derived from an EMBL/GenBank/DDBJ whole genome shotgun (WGS) entry which is preliminary data.</text>
</comment>
<evidence type="ECO:0000256" key="1">
    <source>
        <dbReference type="SAM" id="MobiDB-lite"/>
    </source>
</evidence>
<evidence type="ECO:0000313" key="2">
    <source>
        <dbReference type="EMBL" id="MDP9844755.1"/>
    </source>
</evidence>
<accession>A0ABT9QDB0</accession>
<dbReference type="Proteomes" id="UP001225356">
    <property type="component" value="Unassembled WGS sequence"/>
</dbReference>
<reference evidence="2 3" key="1">
    <citation type="submission" date="2023-07" db="EMBL/GenBank/DDBJ databases">
        <title>Sequencing the genomes of 1000 actinobacteria strains.</title>
        <authorList>
            <person name="Klenk H.-P."/>
        </authorList>
    </citation>
    <scope>NUCLEOTIDE SEQUENCE [LARGE SCALE GENOMIC DNA]</scope>
    <source>
        <strain evidence="2 3">DSM 46740</strain>
    </source>
</reference>